<name>A0ABW2Y3A4_9BIFI</name>
<sequence length="292" mass="31809">MSLDVRKLEKSVSDTVSAASAAAQELKRLYPLENAEQLNNDVHYGDNLQVKQTFQLAQNLLQSRARTVSSPDTFVQLATELTLADAEYVFEGALAIPGRPQELVDALLAANDAYDTAHELHDEFGAVNILQVAACLSDGNSVSVDLDTLDGIIDEVADFDDVSDDCANVLRGFELGLQSAHIISESSDGLVCEPALALLVANEYLDAAATPRTFATSEQLIELVDNGLGSVEAENILKGAMEQWQTHKNEILWNKDEAKRLAKEEDERKSKEALAAKFAHVKDDPAKEKIEL</sequence>
<evidence type="ECO:0000313" key="2">
    <source>
        <dbReference type="Proteomes" id="UP001597036"/>
    </source>
</evidence>
<comment type="caution">
    <text evidence="1">The sequence shown here is derived from an EMBL/GenBank/DDBJ whole genome shotgun (WGS) entry which is preliminary data.</text>
</comment>
<reference evidence="2" key="1">
    <citation type="journal article" date="2019" name="Int. J. Syst. Evol. Microbiol.">
        <title>The Global Catalogue of Microorganisms (GCM) 10K type strain sequencing project: providing services to taxonomists for standard genome sequencing and annotation.</title>
        <authorList>
            <consortium name="The Broad Institute Genomics Platform"/>
            <consortium name="The Broad Institute Genome Sequencing Center for Infectious Disease"/>
            <person name="Wu L."/>
            <person name="Ma J."/>
        </authorList>
    </citation>
    <scope>NUCLEOTIDE SEQUENCE [LARGE SCALE GENOMIC DNA]</scope>
    <source>
        <strain evidence="2">CCM 8604</strain>
    </source>
</reference>
<keyword evidence="2" id="KW-1185">Reference proteome</keyword>
<gene>
    <name evidence="1" type="ORF">ACFQY8_03045</name>
</gene>
<proteinExistence type="predicted"/>
<evidence type="ECO:0000313" key="1">
    <source>
        <dbReference type="EMBL" id="MFD0704727.1"/>
    </source>
</evidence>
<protein>
    <submittedName>
        <fullName evidence="1">Uncharacterized protein</fullName>
    </submittedName>
</protein>
<accession>A0ABW2Y3A4</accession>
<dbReference type="EMBL" id="JBHTHQ010000013">
    <property type="protein sequence ID" value="MFD0704727.1"/>
    <property type="molecule type" value="Genomic_DNA"/>
</dbReference>
<dbReference type="RefSeq" id="WP_377938439.1">
    <property type="nucleotide sequence ID" value="NZ_JBHTHQ010000013.1"/>
</dbReference>
<dbReference type="Proteomes" id="UP001597036">
    <property type="component" value="Unassembled WGS sequence"/>
</dbReference>
<organism evidence="1 2">
    <name type="scientific">Alloscardovia venturai</name>
    <dbReference type="NCBI Taxonomy" id="1769421"/>
    <lineage>
        <taxon>Bacteria</taxon>
        <taxon>Bacillati</taxon>
        <taxon>Actinomycetota</taxon>
        <taxon>Actinomycetes</taxon>
        <taxon>Bifidobacteriales</taxon>
        <taxon>Bifidobacteriaceae</taxon>
        <taxon>Alloscardovia</taxon>
    </lineage>
</organism>